<evidence type="ECO:0000313" key="3">
    <source>
        <dbReference type="Proteomes" id="UP001262410"/>
    </source>
</evidence>
<evidence type="ECO:0000313" key="2">
    <source>
        <dbReference type="EMBL" id="MDR6293355.1"/>
    </source>
</evidence>
<reference evidence="2 3" key="1">
    <citation type="submission" date="2023-07" db="EMBL/GenBank/DDBJ databases">
        <title>Sorghum-associated microbial communities from plants grown in Nebraska, USA.</title>
        <authorList>
            <person name="Schachtman D."/>
        </authorList>
    </citation>
    <scope>NUCLEOTIDE SEQUENCE [LARGE SCALE GENOMIC DNA]</scope>
    <source>
        <strain evidence="2 3">584</strain>
    </source>
</reference>
<protein>
    <recommendedName>
        <fullName evidence="4">DUF2934 domain-containing protein</fullName>
    </recommendedName>
</protein>
<dbReference type="Pfam" id="PF11154">
    <property type="entry name" value="DUF2934"/>
    <property type="match status" value="1"/>
</dbReference>
<gene>
    <name evidence="2" type="ORF">E9232_005905</name>
</gene>
<organism evidence="2 3">
    <name type="scientific">Inquilinus ginsengisoli</name>
    <dbReference type="NCBI Taxonomy" id="363840"/>
    <lineage>
        <taxon>Bacteria</taxon>
        <taxon>Pseudomonadati</taxon>
        <taxon>Pseudomonadota</taxon>
        <taxon>Alphaproteobacteria</taxon>
        <taxon>Rhodospirillales</taxon>
        <taxon>Rhodospirillaceae</taxon>
        <taxon>Inquilinus</taxon>
    </lineage>
</organism>
<sequence>MSDDRESRIRQKAYEIWEQLGRPEGQEQDHWIRAEAEIQVDETESTAGVPEGAEDLGPKIASNRG</sequence>
<dbReference type="EMBL" id="JAVDPW010000011">
    <property type="protein sequence ID" value="MDR6293355.1"/>
    <property type="molecule type" value="Genomic_DNA"/>
</dbReference>
<dbReference type="InterPro" id="IPR021327">
    <property type="entry name" value="DUF2934"/>
</dbReference>
<comment type="caution">
    <text evidence="2">The sequence shown here is derived from an EMBL/GenBank/DDBJ whole genome shotgun (WGS) entry which is preliminary data.</text>
</comment>
<dbReference type="Proteomes" id="UP001262410">
    <property type="component" value="Unassembled WGS sequence"/>
</dbReference>
<keyword evidence="3" id="KW-1185">Reference proteome</keyword>
<evidence type="ECO:0000256" key="1">
    <source>
        <dbReference type="SAM" id="MobiDB-lite"/>
    </source>
</evidence>
<proteinExistence type="predicted"/>
<feature type="region of interest" description="Disordered" evidence="1">
    <location>
        <begin position="41"/>
        <end position="65"/>
    </location>
</feature>
<accession>A0ABU1K0K9</accession>
<name>A0ABU1K0K9_9PROT</name>
<evidence type="ECO:0008006" key="4">
    <source>
        <dbReference type="Google" id="ProtNLM"/>
    </source>
</evidence>
<dbReference type="RefSeq" id="WP_309800265.1">
    <property type="nucleotide sequence ID" value="NZ_JAVDPW010000011.1"/>
</dbReference>